<gene>
    <name evidence="2" type="ORF">CEXT_221921</name>
</gene>
<dbReference type="AlphaFoldDB" id="A0AAV4PVY3"/>
<dbReference type="Proteomes" id="UP001054945">
    <property type="component" value="Unassembled WGS sequence"/>
</dbReference>
<feature type="region of interest" description="Disordered" evidence="1">
    <location>
        <begin position="32"/>
        <end position="153"/>
    </location>
</feature>
<dbReference type="EMBL" id="BPLR01005140">
    <property type="protein sequence ID" value="GIY00047.1"/>
    <property type="molecule type" value="Genomic_DNA"/>
</dbReference>
<accession>A0AAV4PVY3</accession>
<name>A0AAV4PVY3_CAEEX</name>
<feature type="compositionally biased region" description="Acidic residues" evidence="1">
    <location>
        <begin position="100"/>
        <end position="118"/>
    </location>
</feature>
<evidence type="ECO:0000313" key="2">
    <source>
        <dbReference type="EMBL" id="GIY00047.1"/>
    </source>
</evidence>
<reference evidence="2 3" key="1">
    <citation type="submission" date="2021-06" db="EMBL/GenBank/DDBJ databases">
        <title>Caerostris extrusa draft genome.</title>
        <authorList>
            <person name="Kono N."/>
            <person name="Arakawa K."/>
        </authorList>
    </citation>
    <scope>NUCLEOTIDE SEQUENCE [LARGE SCALE GENOMIC DNA]</scope>
</reference>
<feature type="compositionally biased region" description="Acidic residues" evidence="1">
    <location>
        <begin position="40"/>
        <end position="60"/>
    </location>
</feature>
<organism evidence="2 3">
    <name type="scientific">Caerostris extrusa</name>
    <name type="common">Bark spider</name>
    <name type="synonym">Caerostris bankana</name>
    <dbReference type="NCBI Taxonomy" id="172846"/>
    <lineage>
        <taxon>Eukaryota</taxon>
        <taxon>Metazoa</taxon>
        <taxon>Ecdysozoa</taxon>
        <taxon>Arthropoda</taxon>
        <taxon>Chelicerata</taxon>
        <taxon>Arachnida</taxon>
        <taxon>Araneae</taxon>
        <taxon>Araneomorphae</taxon>
        <taxon>Entelegynae</taxon>
        <taxon>Araneoidea</taxon>
        <taxon>Araneidae</taxon>
        <taxon>Caerostris</taxon>
    </lineage>
</organism>
<evidence type="ECO:0000256" key="1">
    <source>
        <dbReference type="SAM" id="MobiDB-lite"/>
    </source>
</evidence>
<proteinExistence type="predicted"/>
<protein>
    <submittedName>
        <fullName evidence="2">Uncharacterized protein</fullName>
    </submittedName>
</protein>
<feature type="compositionally biased region" description="Basic and acidic residues" evidence="1">
    <location>
        <begin position="133"/>
        <end position="146"/>
    </location>
</feature>
<keyword evidence="3" id="KW-1185">Reference proteome</keyword>
<comment type="caution">
    <text evidence="2">The sequence shown here is derived from an EMBL/GenBank/DDBJ whole genome shotgun (WGS) entry which is preliminary data.</text>
</comment>
<evidence type="ECO:0000313" key="3">
    <source>
        <dbReference type="Proteomes" id="UP001054945"/>
    </source>
</evidence>
<sequence length="153" mass="17534">MIVMKERASVSLFKPISIPIPIPVAYVEKGSMKAEKHDVENDEDENENEDEDDEKDEENDERLQENVLPSTDANEGSMANDDASCMMNGGWPMKGGCPPEEPEEEEEEMQPEVEDWPDYYERRNDGGPICLGHKADTRLQSSEDKKKARRRFR</sequence>